<organism evidence="2 3">
    <name type="scientific">Peribacillus simplex NBRC 15720 = DSM 1321</name>
    <dbReference type="NCBI Taxonomy" id="1349754"/>
    <lineage>
        <taxon>Bacteria</taxon>
        <taxon>Bacillati</taxon>
        <taxon>Bacillota</taxon>
        <taxon>Bacilli</taxon>
        <taxon>Bacillales</taxon>
        <taxon>Bacillaceae</taxon>
        <taxon>Peribacillus</taxon>
    </lineage>
</organism>
<dbReference type="Proteomes" id="UP000214618">
    <property type="component" value="Chromosome"/>
</dbReference>
<proteinExistence type="predicted"/>
<dbReference type="Pfam" id="PF14177">
    <property type="entry name" value="YkyB"/>
    <property type="match status" value="1"/>
</dbReference>
<name>A0A223EDS1_9BACI</name>
<accession>A0A223EDS1</accession>
<dbReference type="AlphaFoldDB" id="A0A223EDS1"/>
<dbReference type="EMBL" id="CP017704">
    <property type="protein sequence ID" value="ASS93407.1"/>
    <property type="molecule type" value="Genomic_DNA"/>
</dbReference>
<evidence type="ECO:0000313" key="2">
    <source>
        <dbReference type="EMBL" id="ASS93407.1"/>
    </source>
</evidence>
<dbReference type="GeneID" id="56472110"/>
<protein>
    <recommendedName>
        <fullName evidence="4">YkyB-like protein</fullName>
    </recommendedName>
</protein>
<sequence>MNQTKGHSERDEFSINSLAQAVFIVNKHAKTALEPKNLYNLKRLALSKLMQEGKAKKIGLHFSDNPRFAAQQSDVIVECGSYVFHLPPTKEDLKKLPHLGSRAASIRNPKAALSLSKAKQILQSYVGQAGEKQPNPTNTEKRAHGRGSVKQPFHNPFPSSFLGKGSKY</sequence>
<evidence type="ECO:0008006" key="4">
    <source>
        <dbReference type="Google" id="ProtNLM"/>
    </source>
</evidence>
<reference evidence="2 3" key="1">
    <citation type="submission" date="2016-10" db="EMBL/GenBank/DDBJ databases">
        <title>The whole genome sequencing and assembly of Bacillus simplex DSM 1321 strain.</title>
        <authorList>
            <person name="Park M.-K."/>
            <person name="Lee Y.-J."/>
            <person name="Yi H."/>
            <person name="Bahn Y.-S."/>
            <person name="Kim J.F."/>
            <person name="Lee D.-W."/>
        </authorList>
    </citation>
    <scope>NUCLEOTIDE SEQUENCE [LARGE SCALE GENOMIC DNA]</scope>
    <source>
        <strain evidence="2 3">DSM 1321</strain>
    </source>
</reference>
<gene>
    <name evidence="2" type="ORF">BS1321_05125</name>
</gene>
<dbReference type="RefSeq" id="WP_063232011.1">
    <property type="nucleotide sequence ID" value="NZ_BCVO01000001.1"/>
</dbReference>
<feature type="region of interest" description="Disordered" evidence="1">
    <location>
        <begin position="126"/>
        <end position="168"/>
    </location>
</feature>
<dbReference type="InterPro" id="IPR025552">
    <property type="entry name" value="YkyB"/>
</dbReference>
<evidence type="ECO:0000256" key="1">
    <source>
        <dbReference type="SAM" id="MobiDB-lite"/>
    </source>
</evidence>
<evidence type="ECO:0000313" key="3">
    <source>
        <dbReference type="Proteomes" id="UP000214618"/>
    </source>
</evidence>
<dbReference type="OrthoDB" id="2360869at2"/>